<accession>A0A1M6PAB8</accession>
<protein>
    <submittedName>
        <fullName evidence="3">Uncharacterized protein</fullName>
    </submittedName>
</protein>
<evidence type="ECO:0000313" key="4">
    <source>
        <dbReference type="Proteomes" id="UP000184031"/>
    </source>
</evidence>
<keyword evidence="1" id="KW-0732">Signal</keyword>
<evidence type="ECO:0000313" key="2">
    <source>
        <dbReference type="EMBL" id="SFB66490.1"/>
    </source>
</evidence>
<sequence length="193" mass="22613">MTQIHKSLACKSLLGILFLSSFVSLAQQDGPSTHRLDTFMNESCEMTYREIPADSIAQILKHKVYHITQEVKNLYGKKDSDIHKFIVIDDGEKVSCFERIQGDTDLPKFKSYIREDFKLTDQTAPYFQGMLDLTYPLPSWKPDKREFFFTNGKWYFLRDAYFRTKQGFEVTVDADGKILSICYKMKWDEPESR</sequence>
<dbReference type="OrthoDB" id="1423730at2"/>
<comment type="caution">
    <text evidence="3">The sequence shown here is derived from an EMBL/GenBank/DDBJ whole genome shotgun (WGS) entry which is preliminary data.</text>
</comment>
<dbReference type="EMBL" id="FOKU01000001">
    <property type="protein sequence ID" value="SFB66490.1"/>
    <property type="molecule type" value="Genomic_DNA"/>
</dbReference>
<dbReference type="EMBL" id="FRAT01000001">
    <property type="protein sequence ID" value="SHK04921.1"/>
    <property type="molecule type" value="Genomic_DNA"/>
</dbReference>
<dbReference type="Proteomes" id="UP000184031">
    <property type="component" value="Unassembled WGS sequence"/>
</dbReference>
<keyword evidence="5" id="KW-1185">Reference proteome</keyword>
<evidence type="ECO:0000313" key="5">
    <source>
        <dbReference type="Proteomes" id="UP000198940"/>
    </source>
</evidence>
<proteinExistence type="predicted"/>
<gene>
    <name evidence="2" type="ORF">SAMN04487891_10198</name>
    <name evidence="3" type="ORF">SAMN05216293_0099</name>
</gene>
<dbReference type="STRING" id="1055723.SAMN05216293_0099"/>
<feature type="signal peptide" evidence="1">
    <location>
        <begin position="1"/>
        <end position="26"/>
    </location>
</feature>
<name>A0A1M6PAB8_9FLAO</name>
<evidence type="ECO:0000313" key="3">
    <source>
        <dbReference type="EMBL" id="SHK04921.1"/>
    </source>
</evidence>
<organism evidence="3 4">
    <name type="scientific">Flagellimonas taeanensis</name>
    <dbReference type="NCBI Taxonomy" id="1005926"/>
    <lineage>
        <taxon>Bacteria</taxon>
        <taxon>Pseudomonadati</taxon>
        <taxon>Bacteroidota</taxon>
        <taxon>Flavobacteriia</taxon>
        <taxon>Flavobacteriales</taxon>
        <taxon>Flavobacteriaceae</taxon>
        <taxon>Flagellimonas</taxon>
    </lineage>
</organism>
<evidence type="ECO:0000256" key="1">
    <source>
        <dbReference type="SAM" id="SignalP"/>
    </source>
</evidence>
<dbReference type="AlphaFoldDB" id="A0A1M6PAB8"/>
<dbReference type="RefSeq" id="WP_072875736.1">
    <property type="nucleotide sequence ID" value="NZ_FOKU01000001.1"/>
</dbReference>
<dbReference type="Proteomes" id="UP000198940">
    <property type="component" value="Unassembled WGS sequence"/>
</dbReference>
<reference evidence="3 4" key="1">
    <citation type="submission" date="2016-11" db="EMBL/GenBank/DDBJ databases">
        <authorList>
            <person name="Varghese N."/>
            <person name="Submissions S."/>
        </authorList>
    </citation>
    <scope>NUCLEOTIDE SEQUENCE [LARGE SCALE GENOMIC DNA]</scope>
    <source>
        <strain evidence="3 4">CGMCC 1.12174</strain>
        <strain evidence="2 5">DSM 26351</strain>
    </source>
</reference>
<feature type="chain" id="PRO_5009920022" evidence="1">
    <location>
        <begin position="27"/>
        <end position="193"/>
    </location>
</feature>